<dbReference type="Proteomes" id="UP000485484">
    <property type="component" value="Unassembled WGS sequence"/>
</dbReference>
<dbReference type="EMBL" id="MWAK01000141">
    <property type="protein sequence ID" value="OPZ91964.1"/>
    <property type="molecule type" value="Genomic_DNA"/>
</dbReference>
<dbReference type="AlphaFoldDB" id="A0A1V5MFC5"/>
<evidence type="ECO:0000313" key="1">
    <source>
        <dbReference type="EMBL" id="OPZ91964.1"/>
    </source>
</evidence>
<reference evidence="1" key="1">
    <citation type="submission" date="2017-02" db="EMBL/GenBank/DDBJ databases">
        <title>Delving into the versatile metabolic prowess of the omnipresent phylum Bacteroidetes.</title>
        <authorList>
            <person name="Nobu M.K."/>
            <person name="Mei R."/>
            <person name="Narihiro T."/>
            <person name="Kuroda K."/>
            <person name="Liu W.-T."/>
        </authorList>
    </citation>
    <scope>NUCLEOTIDE SEQUENCE</scope>
    <source>
        <strain evidence="1">ADurb.Bin417</strain>
    </source>
</reference>
<comment type="caution">
    <text evidence="1">The sequence shown here is derived from an EMBL/GenBank/DDBJ whole genome shotgun (WGS) entry which is preliminary data.</text>
</comment>
<name>A0A1V5MFC5_UNCT6</name>
<protein>
    <submittedName>
        <fullName evidence="1">Uncharacterized protein</fullName>
    </submittedName>
</protein>
<accession>A0A1V5MFC5</accession>
<organism evidence="1">
    <name type="scientific">candidate division TA06 bacterium ADurb.Bin417</name>
    <dbReference type="NCBI Taxonomy" id="1852828"/>
    <lineage>
        <taxon>Bacteria</taxon>
        <taxon>Bacteria division TA06</taxon>
    </lineage>
</organism>
<proteinExistence type="predicted"/>
<sequence>MRYCYCQDYAIPAWLMALDCFGDRDCPGFEAGWLAQVRREMANNGDGAFLSDRCRELAGVSPLYFTRLESDRAAALSMGAFWRRTLELPGTAAEQPSPIFLTGAWSDEYHGACLVRGAARTASWTWLAGERPNGLCLPSGDSALAEWRHNLAGEIRGLGRVNYQDLVDHRQAIFDGGFLTWGRTVFRSEKMMCESHPDEETAGQEIVCAALPDDATMLVLQRARVLARVDLASVKGIFLQVPNDLFNGYRRVYRSGGRVLETNGRDWRAETIRVSGGRLEIDGRLLLEGAYGLDALFIHRPGRRQVGLSVRQDRADAGGMLLVDEICAPCQLGRRNYDAGAVIYDHGFAISVRPACAGRVGRWGARPEGLAAPGCPEVRLVAADGRDGVRYLLAANLGGRPAAPEIKAGEARRLSDLAGGGTVDAAGGVFRPELPARTCRLFRLEK</sequence>
<gene>
    <name evidence="1" type="ORF">BWY73_00967</name>
</gene>